<accession>X1NHK6</accession>
<sequence length="82" mass="9437">TIDESAEIDITTSPNIRLSAQFRFGSDGAGSTEDNWGKFQETIFVRYEFFAEPDPNGYDGYYILLSEAWKIRHYFILEEGEA</sequence>
<organism evidence="1">
    <name type="scientific">marine sediment metagenome</name>
    <dbReference type="NCBI Taxonomy" id="412755"/>
    <lineage>
        <taxon>unclassified sequences</taxon>
        <taxon>metagenomes</taxon>
        <taxon>ecological metagenomes</taxon>
    </lineage>
</organism>
<name>X1NHK6_9ZZZZ</name>
<comment type="caution">
    <text evidence="1">The sequence shown here is derived from an EMBL/GenBank/DDBJ whole genome shotgun (WGS) entry which is preliminary data.</text>
</comment>
<evidence type="ECO:0000313" key="1">
    <source>
        <dbReference type="EMBL" id="GAI29691.1"/>
    </source>
</evidence>
<gene>
    <name evidence="1" type="ORF">S06H3_38230</name>
</gene>
<dbReference type="AlphaFoldDB" id="X1NHK6"/>
<protein>
    <submittedName>
        <fullName evidence="1">Uncharacterized protein</fullName>
    </submittedName>
</protein>
<proteinExistence type="predicted"/>
<dbReference type="EMBL" id="BARV01023287">
    <property type="protein sequence ID" value="GAI29691.1"/>
    <property type="molecule type" value="Genomic_DNA"/>
</dbReference>
<feature type="non-terminal residue" evidence="1">
    <location>
        <position position="1"/>
    </location>
</feature>
<reference evidence="1" key="1">
    <citation type="journal article" date="2014" name="Front. Microbiol.">
        <title>High frequency of phylogenetically diverse reductive dehalogenase-homologous genes in deep subseafloor sedimentary metagenomes.</title>
        <authorList>
            <person name="Kawai M."/>
            <person name="Futagami T."/>
            <person name="Toyoda A."/>
            <person name="Takaki Y."/>
            <person name="Nishi S."/>
            <person name="Hori S."/>
            <person name="Arai W."/>
            <person name="Tsubouchi T."/>
            <person name="Morono Y."/>
            <person name="Uchiyama I."/>
            <person name="Ito T."/>
            <person name="Fujiyama A."/>
            <person name="Inagaki F."/>
            <person name="Takami H."/>
        </authorList>
    </citation>
    <scope>NUCLEOTIDE SEQUENCE</scope>
    <source>
        <strain evidence="1">Expedition CK06-06</strain>
    </source>
</reference>